<name>B0DC98_LACBS</name>
<reference evidence="11 12" key="1">
    <citation type="journal article" date="2008" name="Nature">
        <title>The genome of Laccaria bicolor provides insights into mycorrhizal symbiosis.</title>
        <authorList>
            <person name="Martin F."/>
            <person name="Aerts A."/>
            <person name="Ahren D."/>
            <person name="Brun A."/>
            <person name="Danchin E.G.J."/>
            <person name="Duchaussoy F."/>
            <person name="Gibon J."/>
            <person name="Kohler A."/>
            <person name="Lindquist E."/>
            <person name="Pereda V."/>
            <person name="Salamov A."/>
            <person name="Shapiro H.J."/>
            <person name="Wuyts J."/>
            <person name="Blaudez D."/>
            <person name="Buee M."/>
            <person name="Brokstein P."/>
            <person name="Canbaeck B."/>
            <person name="Cohen D."/>
            <person name="Courty P.E."/>
            <person name="Coutinho P.M."/>
            <person name="Delaruelle C."/>
            <person name="Detter J.C."/>
            <person name="Deveau A."/>
            <person name="DiFazio S."/>
            <person name="Duplessis S."/>
            <person name="Fraissinet-Tachet L."/>
            <person name="Lucic E."/>
            <person name="Frey-Klett P."/>
            <person name="Fourrey C."/>
            <person name="Feussner I."/>
            <person name="Gay G."/>
            <person name="Grimwood J."/>
            <person name="Hoegger P.J."/>
            <person name="Jain P."/>
            <person name="Kilaru S."/>
            <person name="Labbe J."/>
            <person name="Lin Y.C."/>
            <person name="Legue V."/>
            <person name="Le Tacon F."/>
            <person name="Marmeisse R."/>
            <person name="Melayah D."/>
            <person name="Montanini B."/>
            <person name="Muratet M."/>
            <person name="Nehls U."/>
            <person name="Niculita-Hirzel H."/>
            <person name="Oudot-Le Secq M.P."/>
            <person name="Peter M."/>
            <person name="Quesneville H."/>
            <person name="Rajashekar B."/>
            <person name="Reich M."/>
            <person name="Rouhier N."/>
            <person name="Schmutz J."/>
            <person name="Yin T."/>
            <person name="Chalot M."/>
            <person name="Henrissat B."/>
            <person name="Kuees U."/>
            <person name="Lucas S."/>
            <person name="Van de Peer Y."/>
            <person name="Podila G.K."/>
            <person name="Polle A."/>
            <person name="Pukkila P.J."/>
            <person name="Richardson P.M."/>
            <person name="Rouze P."/>
            <person name="Sanders I.R."/>
            <person name="Stajich J.E."/>
            <person name="Tunlid A."/>
            <person name="Tuskan G."/>
            <person name="Grigoriev I.V."/>
        </authorList>
    </citation>
    <scope>NUCLEOTIDE SEQUENCE [LARGE SCALE GENOMIC DNA]</scope>
    <source>
        <strain evidence="12">S238N-H82 / ATCC MYA-4686</strain>
    </source>
</reference>
<proteinExistence type="inferred from homology"/>
<keyword evidence="6" id="KW-0325">Glycoprotein</keyword>
<evidence type="ECO:0000313" key="11">
    <source>
        <dbReference type="EMBL" id="EDR07693.1"/>
    </source>
</evidence>
<evidence type="ECO:0000259" key="10">
    <source>
        <dbReference type="PROSITE" id="PS51767"/>
    </source>
</evidence>
<keyword evidence="2 9" id="KW-0645">Protease</keyword>
<keyword evidence="12" id="KW-1185">Reference proteome</keyword>
<organism evidence="12">
    <name type="scientific">Laccaria bicolor (strain S238N-H82 / ATCC MYA-4686)</name>
    <name type="common">Bicoloured deceiver</name>
    <name type="synonym">Laccaria laccata var. bicolor</name>
    <dbReference type="NCBI Taxonomy" id="486041"/>
    <lineage>
        <taxon>Eukaryota</taxon>
        <taxon>Fungi</taxon>
        <taxon>Dikarya</taxon>
        <taxon>Basidiomycota</taxon>
        <taxon>Agaricomycotina</taxon>
        <taxon>Agaricomycetes</taxon>
        <taxon>Agaricomycetidae</taxon>
        <taxon>Agaricales</taxon>
        <taxon>Agaricineae</taxon>
        <taxon>Hydnangiaceae</taxon>
        <taxon>Laccaria</taxon>
    </lineage>
</organism>
<evidence type="ECO:0000313" key="12">
    <source>
        <dbReference type="Proteomes" id="UP000001194"/>
    </source>
</evidence>
<keyword evidence="4 9" id="KW-0378">Hydrolase</keyword>
<dbReference type="GO" id="GO:0006508">
    <property type="term" value="P:proteolysis"/>
    <property type="evidence" value="ECO:0007669"/>
    <property type="project" value="UniProtKB-KW"/>
</dbReference>
<feature type="non-terminal residue" evidence="11">
    <location>
        <position position="1"/>
    </location>
</feature>
<feature type="active site" evidence="7">
    <location>
        <position position="35"/>
    </location>
</feature>
<dbReference type="OrthoDB" id="771136at2759"/>
<evidence type="ECO:0000256" key="4">
    <source>
        <dbReference type="ARBA" id="ARBA00022801"/>
    </source>
</evidence>
<dbReference type="EMBL" id="DS547103">
    <property type="protein sequence ID" value="EDR07693.1"/>
    <property type="molecule type" value="Genomic_DNA"/>
</dbReference>
<dbReference type="Pfam" id="PF00026">
    <property type="entry name" value="Asp"/>
    <property type="match status" value="1"/>
</dbReference>
<dbReference type="PROSITE" id="PS51767">
    <property type="entry name" value="PEPTIDASE_A1"/>
    <property type="match status" value="1"/>
</dbReference>
<dbReference type="PROSITE" id="PS00141">
    <property type="entry name" value="ASP_PROTEASE"/>
    <property type="match status" value="2"/>
</dbReference>
<comment type="similarity">
    <text evidence="1 9">Belongs to the peptidase A1 family.</text>
</comment>
<evidence type="ECO:0000256" key="8">
    <source>
        <dbReference type="PIRSR" id="PIRSR601461-2"/>
    </source>
</evidence>
<evidence type="ECO:0000256" key="7">
    <source>
        <dbReference type="PIRSR" id="PIRSR601461-1"/>
    </source>
</evidence>
<dbReference type="InterPro" id="IPR033121">
    <property type="entry name" value="PEPTIDASE_A1"/>
</dbReference>
<feature type="active site" evidence="7">
    <location>
        <position position="214"/>
    </location>
</feature>
<dbReference type="FunFam" id="2.40.70.10:FF:000008">
    <property type="entry name" value="Cathepsin D"/>
    <property type="match status" value="1"/>
</dbReference>
<dbReference type="FunFam" id="2.40.70.10:FF:000002">
    <property type="entry name" value="Vacuolar aspartic proteinase"/>
    <property type="match status" value="1"/>
</dbReference>
<dbReference type="FunCoup" id="B0DC98">
    <property type="interactions" value="47"/>
</dbReference>
<dbReference type="GO" id="GO:0004190">
    <property type="term" value="F:aspartic-type endopeptidase activity"/>
    <property type="evidence" value="ECO:0007669"/>
    <property type="project" value="UniProtKB-KW"/>
</dbReference>
<dbReference type="InParanoid" id="B0DC98"/>
<dbReference type="PRINTS" id="PR00792">
    <property type="entry name" value="PEPSIN"/>
</dbReference>
<sequence length="326" mass="35544">VADGHNVPLTNYMNAQYFTEISIETPPQTFKVVLDTGSSNLWIPSVQCASISCYGHKQYNSQASSTFISNGSREVSIPFGSTTPRGVVSNDVFNIGDLRIRGQNFVEVPLFSITIIKVRRDIGPCALDDTISVPSPFSNMITEKLIASPVFSFHISTDTFDNYATFGGIDPSAYVGDLLYVPVTRKGRWEVDLLKISFDNEELDLESGITATIDTGASFIILPTTFADFLNSQIGAKRGTTGHYQVACAKVDSLPEFSFYFGGKAYPLKGTDYILEIQDACISPFVGLDNNFSGSGSQWFVGAVFLRKYYTVFDAGRAAIGFATSV</sequence>
<dbReference type="Gene3D" id="2.60.40.1960">
    <property type="match status" value="1"/>
</dbReference>
<dbReference type="Proteomes" id="UP000001194">
    <property type="component" value="Unassembled WGS sequence"/>
</dbReference>
<dbReference type="GeneID" id="6077331"/>
<gene>
    <name evidence="11" type="ORF">LACBIDRAFT_250343</name>
</gene>
<dbReference type="PANTHER" id="PTHR47966">
    <property type="entry name" value="BETA-SITE APP-CLEAVING ENZYME, ISOFORM A-RELATED"/>
    <property type="match status" value="1"/>
</dbReference>
<feature type="disulfide bond" evidence="8">
    <location>
        <begin position="48"/>
        <end position="53"/>
    </location>
</feature>
<dbReference type="InterPro" id="IPR021109">
    <property type="entry name" value="Peptidase_aspartic_dom_sf"/>
</dbReference>
<dbReference type="Gene3D" id="2.40.70.10">
    <property type="entry name" value="Acid Proteases"/>
    <property type="match status" value="2"/>
</dbReference>
<feature type="domain" description="Peptidase A1" evidence="10">
    <location>
        <begin position="17"/>
        <end position="323"/>
    </location>
</feature>
<evidence type="ECO:0000256" key="3">
    <source>
        <dbReference type="ARBA" id="ARBA00022750"/>
    </source>
</evidence>
<evidence type="ECO:0000256" key="5">
    <source>
        <dbReference type="ARBA" id="ARBA00023157"/>
    </source>
</evidence>
<dbReference type="PANTHER" id="PTHR47966:SF51">
    <property type="entry name" value="BETA-SITE APP-CLEAVING ENZYME, ISOFORM A-RELATED"/>
    <property type="match status" value="1"/>
</dbReference>
<dbReference type="KEGG" id="lbc:LACBIDRAFT_250343"/>
<accession>B0DC98</accession>
<keyword evidence="5 8" id="KW-1015">Disulfide bond</keyword>
<dbReference type="InterPro" id="IPR001461">
    <property type="entry name" value="Aspartic_peptidase_A1"/>
</dbReference>
<dbReference type="SUPFAM" id="SSF50630">
    <property type="entry name" value="Acid proteases"/>
    <property type="match status" value="1"/>
</dbReference>
<evidence type="ECO:0000256" key="9">
    <source>
        <dbReference type="RuleBase" id="RU000454"/>
    </source>
</evidence>
<evidence type="ECO:0000256" key="2">
    <source>
        <dbReference type="ARBA" id="ARBA00022670"/>
    </source>
</evidence>
<dbReference type="AlphaFoldDB" id="B0DC98"/>
<protein>
    <submittedName>
        <fullName evidence="11">Predicted protein</fullName>
    </submittedName>
</protein>
<dbReference type="RefSeq" id="XP_001881482.1">
    <property type="nucleotide sequence ID" value="XM_001881447.1"/>
</dbReference>
<evidence type="ECO:0000256" key="1">
    <source>
        <dbReference type="ARBA" id="ARBA00007447"/>
    </source>
</evidence>
<dbReference type="HOGENOM" id="CLU_013253_3_3_1"/>
<dbReference type="InterPro" id="IPR001969">
    <property type="entry name" value="Aspartic_peptidase_AS"/>
</dbReference>
<evidence type="ECO:0000256" key="6">
    <source>
        <dbReference type="ARBA" id="ARBA00023180"/>
    </source>
</evidence>
<keyword evidence="3 9" id="KW-0064">Aspartyl protease</keyword>